<comment type="caution">
    <text evidence="1">The sequence shown here is derived from an EMBL/GenBank/DDBJ whole genome shotgun (WGS) entry which is preliminary data.</text>
</comment>
<dbReference type="Proteomes" id="UP001500282">
    <property type="component" value="Unassembled WGS sequence"/>
</dbReference>
<protein>
    <submittedName>
        <fullName evidence="1">Uncharacterized protein</fullName>
    </submittedName>
</protein>
<gene>
    <name evidence="1" type="ORF">GCM10009579_05170</name>
</gene>
<name>A0ABP4H4T6_9ACTN</name>
<reference evidence="2" key="1">
    <citation type="journal article" date="2019" name="Int. J. Syst. Evol. Microbiol.">
        <title>The Global Catalogue of Microorganisms (GCM) 10K type strain sequencing project: providing services to taxonomists for standard genome sequencing and annotation.</title>
        <authorList>
            <consortium name="The Broad Institute Genomics Platform"/>
            <consortium name="The Broad Institute Genome Sequencing Center for Infectious Disease"/>
            <person name="Wu L."/>
            <person name="Ma J."/>
        </authorList>
    </citation>
    <scope>NUCLEOTIDE SEQUENCE [LARGE SCALE GENOMIC DNA]</scope>
    <source>
        <strain evidence="2">JCM 11448</strain>
    </source>
</reference>
<dbReference type="EMBL" id="BAAAIH010000001">
    <property type="protein sequence ID" value="GAA1250367.1"/>
    <property type="molecule type" value="Genomic_DNA"/>
</dbReference>
<evidence type="ECO:0000313" key="1">
    <source>
        <dbReference type="EMBL" id="GAA1250367.1"/>
    </source>
</evidence>
<proteinExistence type="predicted"/>
<organism evidence="1 2">
    <name type="scientific">Streptomyces javensis</name>
    <dbReference type="NCBI Taxonomy" id="114698"/>
    <lineage>
        <taxon>Bacteria</taxon>
        <taxon>Bacillati</taxon>
        <taxon>Actinomycetota</taxon>
        <taxon>Actinomycetes</taxon>
        <taxon>Kitasatosporales</taxon>
        <taxon>Streptomycetaceae</taxon>
        <taxon>Streptomyces</taxon>
        <taxon>Streptomyces violaceusniger group</taxon>
    </lineage>
</organism>
<sequence>MDGGATPEPHGLAGPGAQEWMVKPMGMERLDMVRPGCQVVVRGGGSRYDPPVVSLA</sequence>
<keyword evidence="2" id="KW-1185">Reference proteome</keyword>
<evidence type="ECO:0000313" key="2">
    <source>
        <dbReference type="Proteomes" id="UP001500282"/>
    </source>
</evidence>
<accession>A0ABP4H4T6</accession>